<reference evidence="6 7" key="1">
    <citation type="journal article" date="2017" name="Syst. Appl. Microbiol.">
        <title>Lebetimonas natsushimae sp. nov., a novel strictly anaerobic, moderately thermophilic chemoautotroph isolated from a deep-sea hydrothermal vent polychaete nest in the Mid-Okinawa Trough.</title>
        <authorList>
            <person name="Nagata R."/>
            <person name="Takaki Y."/>
            <person name="Tame A."/>
            <person name="Nunoura T."/>
            <person name="Muto H."/>
            <person name="Mino S."/>
            <person name="Sawayama S."/>
            <person name="Takai K."/>
            <person name="Nakagawa S."/>
        </authorList>
    </citation>
    <scope>NUCLEOTIDE SEQUENCE [LARGE SCALE GENOMIC DNA]</scope>
    <source>
        <strain evidence="6 7">HS1857</strain>
    </source>
</reference>
<dbReference type="AlphaFoldDB" id="A0A292YE99"/>
<dbReference type="Pfam" id="PF02655">
    <property type="entry name" value="ATP-grasp_3"/>
    <property type="match status" value="1"/>
</dbReference>
<name>A0A292YE99_9BACT</name>
<dbReference type="EMBL" id="BDME01000002">
    <property type="protein sequence ID" value="GAX87603.1"/>
    <property type="molecule type" value="Genomic_DNA"/>
</dbReference>
<dbReference type="InterPro" id="IPR003806">
    <property type="entry name" value="ATP-grasp_PylC-type"/>
</dbReference>
<dbReference type="Gene3D" id="3.30.1490.20">
    <property type="entry name" value="ATP-grasp fold, A domain"/>
    <property type="match status" value="1"/>
</dbReference>
<evidence type="ECO:0000256" key="2">
    <source>
        <dbReference type="ARBA" id="ARBA00022741"/>
    </source>
</evidence>
<evidence type="ECO:0000259" key="5">
    <source>
        <dbReference type="PROSITE" id="PS50975"/>
    </source>
</evidence>
<keyword evidence="1" id="KW-0436">Ligase</keyword>
<dbReference type="SUPFAM" id="SSF56059">
    <property type="entry name" value="Glutathione synthetase ATP-binding domain-like"/>
    <property type="match status" value="1"/>
</dbReference>
<protein>
    <recommendedName>
        <fullName evidence="5">ATP-grasp domain-containing protein</fullName>
    </recommendedName>
</protein>
<gene>
    <name evidence="6" type="ORF">LNAT_P0900</name>
</gene>
<evidence type="ECO:0000256" key="3">
    <source>
        <dbReference type="ARBA" id="ARBA00022840"/>
    </source>
</evidence>
<dbReference type="InterPro" id="IPR052032">
    <property type="entry name" value="ATP-dep_AA_Ligase"/>
</dbReference>
<organism evidence="6 7">
    <name type="scientific">Lebetimonas natsushimae</name>
    <dbReference type="NCBI Taxonomy" id="1936991"/>
    <lineage>
        <taxon>Bacteria</taxon>
        <taxon>Pseudomonadati</taxon>
        <taxon>Campylobacterota</taxon>
        <taxon>Epsilonproteobacteria</taxon>
        <taxon>Nautiliales</taxon>
        <taxon>Nautiliaceae</taxon>
        <taxon>Lebetimonas</taxon>
    </lineage>
</organism>
<dbReference type="RefSeq" id="WP_096258823.1">
    <property type="nucleotide sequence ID" value="NZ_BDME01000002.1"/>
</dbReference>
<dbReference type="Proteomes" id="UP000217944">
    <property type="component" value="Unassembled WGS sequence"/>
</dbReference>
<dbReference type="PANTHER" id="PTHR43585:SF2">
    <property type="entry name" value="ATP-GRASP ENZYME FSQD"/>
    <property type="match status" value="1"/>
</dbReference>
<keyword evidence="3 4" id="KW-0067">ATP-binding</keyword>
<dbReference type="PANTHER" id="PTHR43585">
    <property type="entry name" value="FUMIPYRROLE BIOSYNTHESIS PROTEIN C"/>
    <property type="match status" value="1"/>
</dbReference>
<keyword evidence="7" id="KW-1185">Reference proteome</keyword>
<dbReference type="SMART" id="SM01209">
    <property type="entry name" value="GARS_A"/>
    <property type="match status" value="1"/>
</dbReference>
<dbReference type="PROSITE" id="PS50975">
    <property type="entry name" value="ATP_GRASP"/>
    <property type="match status" value="1"/>
</dbReference>
<evidence type="ECO:0000313" key="7">
    <source>
        <dbReference type="Proteomes" id="UP000217944"/>
    </source>
</evidence>
<sequence length="392" mass="45039">MKKMLILGGSHAEIPIIQVAKELGYFVITTGNKETDIGHKFSDKYIKEDYSNKEAMLNLVKNLKIDEICPGSNDFAALSASYISDKLNIGNFDNYKVSQIIHNKDLFKKFANENNIPIPKAKGFSNFNSAINEIKNFKFPIIIKPVDLSGGKGVTKIDKFNIKEIKKSLEEAFNKSKAKRIIIEEFIEGTNHGFTAIIKNKKIIFYFCDDEYYYKNKYLVAGASTSLTINRKITRQLITNIEKIAKLLNLKDGIIHTQFILKNDEIYIIEVCRRIPGDLYLELVEYATDINYAELILKSFIGKKINNPVNKNNNLITRHCLMTNKNGILADIIFDKTIKKNIIKKFIWGKKGDIINDYLTYKAGIVFLKYKTKEEMKEKINIIYDLIKLKVK</sequence>
<dbReference type="GO" id="GO:0016874">
    <property type="term" value="F:ligase activity"/>
    <property type="evidence" value="ECO:0007669"/>
    <property type="project" value="UniProtKB-KW"/>
</dbReference>
<dbReference type="GO" id="GO:0046872">
    <property type="term" value="F:metal ion binding"/>
    <property type="evidence" value="ECO:0007669"/>
    <property type="project" value="InterPro"/>
</dbReference>
<keyword evidence="2 4" id="KW-0547">Nucleotide-binding</keyword>
<evidence type="ECO:0000256" key="4">
    <source>
        <dbReference type="PROSITE-ProRule" id="PRU00409"/>
    </source>
</evidence>
<dbReference type="Gene3D" id="3.40.50.20">
    <property type="match status" value="1"/>
</dbReference>
<dbReference type="OrthoDB" id="9803907at2"/>
<evidence type="ECO:0000313" key="6">
    <source>
        <dbReference type="EMBL" id="GAX87603.1"/>
    </source>
</evidence>
<evidence type="ECO:0000256" key="1">
    <source>
        <dbReference type="ARBA" id="ARBA00022598"/>
    </source>
</evidence>
<feature type="domain" description="ATP-grasp" evidence="5">
    <location>
        <begin position="108"/>
        <end position="301"/>
    </location>
</feature>
<dbReference type="InterPro" id="IPR013815">
    <property type="entry name" value="ATP_grasp_subdomain_1"/>
</dbReference>
<proteinExistence type="predicted"/>
<dbReference type="InterPro" id="IPR011761">
    <property type="entry name" value="ATP-grasp"/>
</dbReference>
<dbReference type="Gene3D" id="3.30.470.20">
    <property type="entry name" value="ATP-grasp fold, B domain"/>
    <property type="match status" value="1"/>
</dbReference>
<accession>A0A292YE99</accession>
<comment type="caution">
    <text evidence="6">The sequence shown here is derived from an EMBL/GenBank/DDBJ whole genome shotgun (WGS) entry which is preliminary data.</text>
</comment>
<dbReference type="GO" id="GO:0005524">
    <property type="term" value="F:ATP binding"/>
    <property type="evidence" value="ECO:0007669"/>
    <property type="project" value="UniProtKB-UniRule"/>
</dbReference>